<dbReference type="Gene3D" id="1.10.10.10">
    <property type="entry name" value="Winged helix-like DNA-binding domain superfamily/Winged helix DNA-binding domain"/>
    <property type="match status" value="1"/>
</dbReference>
<dbReference type="Proteomes" id="UP000216857">
    <property type="component" value="Unassembled WGS sequence"/>
</dbReference>
<protein>
    <submittedName>
        <fullName evidence="5">Transcriptional regulator</fullName>
    </submittedName>
</protein>
<dbReference type="InterPro" id="IPR002577">
    <property type="entry name" value="HTH_HxlR"/>
</dbReference>
<dbReference type="Pfam" id="PF01638">
    <property type="entry name" value="HxlR"/>
    <property type="match status" value="1"/>
</dbReference>
<evidence type="ECO:0000259" key="4">
    <source>
        <dbReference type="PROSITE" id="PS51118"/>
    </source>
</evidence>
<dbReference type="InterPro" id="IPR036388">
    <property type="entry name" value="WH-like_DNA-bd_sf"/>
</dbReference>
<dbReference type="OrthoDB" id="9807069at2"/>
<reference evidence="5" key="1">
    <citation type="submission" date="2017-05" db="EMBL/GenBank/DDBJ databases">
        <title>Complete and WGS of Bordetella genogroups.</title>
        <authorList>
            <person name="Spilker T."/>
            <person name="Lipuma J."/>
        </authorList>
    </citation>
    <scope>NUCLEOTIDE SEQUENCE</scope>
    <source>
        <strain evidence="5">AU21707</strain>
    </source>
</reference>
<feature type="domain" description="HTH hxlR-type" evidence="4">
    <location>
        <begin position="21"/>
        <end position="129"/>
    </location>
</feature>
<keyword evidence="3" id="KW-0804">Transcription</keyword>
<comment type="caution">
    <text evidence="5">The sequence shown here is derived from an EMBL/GenBank/DDBJ whole genome shotgun (WGS) entry which is preliminary data.</text>
</comment>
<dbReference type="EMBL" id="NEVJ01000003">
    <property type="protein sequence ID" value="OZI19271.1"/>
    <property type="molecule type" value="Genomic_DNA"/>
</dbReference>
<keyword evidence="2" id="KW-0238">DNA-binding</keyword>
<evidence type="ECO:0000256" key="2">
    <source>
        <dbReference type="ARBA" id="ARBA00023125"/>
    </source>
</evidence>
<dbReference type="GO" id="GO:0003677">
    <property type="term" value="F:DNA binding"/>
    <property type="evidence" value="ECO:0007669"/>
    <property type="project" value="UniProtKB-KW"/>
</dbReference>
<sequence>MSDTLPQIPVEVSTAHQLEHCVEEEALIDAQRTRPILEHIANKWSVLILTVLCSRPSRFNQIMRRLDGITHKALADALKRLERNGLVRREVLPTTPVGVEYTITPLGRSLQPPFAALYDWALTYGPQLERAQAEYDRARDDGTTRASAA</sequence>
<proteinExistence type="predicted"/>
<evidence type="ECO:0000313" key="5">
    <source>
        <dbReference type="EMBL" id="OZI19271.1"/>
    </source>
</evidence>
<gene>
    <name evidence="5" type="ORF">CAL26_16650</name>
</gene>
<dbReference type="PROSITE" id="PS51118">
    <property type="entry name" value="HTH_HXLR"/>
    <property type="match status" value="1"/>
</dbReference>
<evidence type="ECO:0000256" key="3">
    <source>
        <dbReference type="ARBA" id="ARBA00023163"/>
    </source>
</evidence>
<dbReference type="SUPFAM" id="SSF46785">
    <property type="entry name" value="Winged helix' DNA-binding domain"/>
    <property type="match status" value="1"/>
</dbReference>
<dbReference type="PANTHER" id="PTHR33204">
    <property type="entry name" value="TRANSCRIPTIONAL REGULATOR, MARR FAMILY"/>
    <property type="match status" value="1"/>
</dbReference>
<accession>A0A261R2S1</accession>
<evidence type="ECO:0000313" key="6">
    <source>
        <dbReference type="Proteomes" id="UP000216857"/>
    </source>
</evidence>
<dbReference type="PANTHER" id="PTHR33204:SF37">
    <property type="entry name" value="HTH-TYPE TRANSCRIPTIONAL REGULATOR YODB"/>
    <property type="match status" value="1"/>
</dbReference>
<keyword evidence="6" id="KW-1185">Reference proteome</keyword>
<organism evidence="5 6">
    <name type="scientific">Bordetella genomosp. 9</name>
    <dbReference type="NCBI Taxonomy" id="1416803"/>
    <lineage>
        <taxon>Bacteria</taxon>
        <taxon>Pseudomonadati</taxon>
        <taxon>Pseudomonadota</taxon>
        <taxon>Betaproteobacteria</taxon>
        <taxon>Burkholderiales</taxon>
        <taxon>Alcaligenaceae</taxon>
        <taxon>Bordetella</taxon>
    </lineage>
</organism>
<dbReference type="AlphaFoldDB" id="A0A261R2S1"/>
<evidence type="ECO:0000256" key="1">
    <source>
        <dbReference type="ARBA" id="ARBA00023015"/>
    </source>
</evidence>
<dbReference type="InterPro" id="IPR036390">
    <property type="entry name" value="WH_DNA-bd_sf"/>
</dbReference>
<keyword evidence="1" id="KW-0805">Transcription regulation</keyword>
<name>A0A261R2S1_9BORD</name>
<dbReference type="RefSeq" id="WP_094847935.1">
    <property type="nucleotide sequence ID" value="NZ_NEVJ01000003.1"/>
</dbReference>